<reference evidence="2 3" key="1">
    <citation type="submission" date="2007-02" db="EMBL/GenBank/DDBJ databases">
        <title>Complete sequence of chromosome of Shewanella baltica OS155.</title>
        <authorList>
            <consortium name="US DOE Joint Genome Institute"/>
            <person name="Copeland A."/>
            <person name="Lucas S."/>
            <person name="Lapidus A."/>
            <person name="Barry K."/>
            <person name="Detter J.C."/>
            <person name="Glavina del Rio T."/>
            <person name="Hammon N."/>
            <person name="Israni S."/>
            <person name="Dalin E."/>
            <person name="Tice H."/>
            <person name="Pitluck S."/>
            <person name="Sims D.R."/>
            <person name="Brettin T."/>
            <person name="Bruce D."/>
            <person name="Han C."/>
            <person name="Tapia R."/>
            <person name="Brainard J."/>
            <person name="Schmutz J."/>
            <person name="Larimer F."/>
            <person name="Land M."/>
            <person name="Hauser L."/>
            <person name="Kyrpides N."/>
            <person name="Mikhailova N."/>
            <person name="Brettar I."/>
            <person name="Klappenbach J."/>
            <person name="Konstantinidis K."/>
            <person name="Rodrigues J."/>
            <person name="Tiedje J."/>
            <person name="Richardson P."/>
        </authorList>
    </citation>
    <scope>NUCLEOTIDE SEQUENCE [LARGE SCALE GENOMIC DNA]</scope>
    <source>
        <strain evidence="3">OS155 / ATCC BAA-1091</strain>
    </source>
</reference>
<dbReference type="KEGG" id="sbl:Sbal_2410"/>
<evidence type="ECO:0000313" key="2">
    <source>
        <dbReference type="EMBL" id="ABN61903.1"/>
    </source>
</evidence>
<dbReference type="Proteomes" id="UP000001557">
    <property type="component" value="Chromosome"/>
</dbReference>
<keyword evidence="3" id="KW-1185">Reference proteome</keyword>
<evidence type="ECO:0000256" key="1">
    <source>
        <dbReference type="SAM" id="SignalP"/>
    </source>
</evidence>
<gene>
    <name evidence="2" type="ordered locus">Sbal_2410</name>
</gene>
<organism evidence="2 3">
    <name type="scientific">Shewanella baltica (strain OS155 / ATCC BAA-1091)</name>
    <dbReference type="NCBI Taxonomy" id="325240"/>
    <lineage>
        <taxon>Bacteria</taxon>
        <taxon>Pseudomonadati</taxon>
        <taxon>Pseudomonadota</taxon>
        <taxon>Gammaproteobacteria</taxon>
        <taxon>Alteromonadales</taxon>
        <taxon>Shewanellaceae</taxon>
        <taxon>Shewanella</taxon>
    </lineage>
</organism>
<accession>A3D590</accession>
<dbReference type="AlphaFoldDB" id="A3D590"/>
<proteinExistence type="predicted"/>
<dbReference type="PROSITE" id="PS51257">
    <property type="entry name" value="PROKAR_LIPOPROTEIN"/>
    <property type="match status" value="1"/>
</dbReference>
<name>A3D590_SHEB5</name>
<dbReference type="HOGENOM" id="CLU_360516_0_0_6"/>
<protein>
    <recommendedName>
        <fullName evidence="4">Lipoprotein</fullName>
    </recommendedName>
</protein>
<feature type="chain" id="PRO_5002651185" description="Lipoprotein" evidence="1">
    <location>
        <begin position="34"/>
        <end position="759"/>
    </location>
</feature>
<keyword evidence="1" id="KW-0732">Signal</keyword>
<evidence type="ECO:0000313" key="3">
    <source>
        <dbReference type="Proteomes" id="UP000001557"/>
    </source>
</evidence>
<sequence precursor="true">MRRLLFEIQGITMKYLVSVVACCLLSACSFGDADVEFTPEKGEERSYQLYSTTNITVDNGQRTETVNTSSHQLLRYKVLETGKNSRFQVHVDYMKMRDGQGSGVSSGQRADRNPEMHAIFSQGFEFTLNLDDGSVKEFSALNKPVWQALLAERGAELELELKKLFSSSAFLSTIPAKAGAVVALPTYQGHANAKLTVLQVTDTHVLAKVESDGEQAKIYGQLMLERERGWLAQLALVAEAPFERYGYKGTVRSNVIMLPQQRQLGDLTQRLGFDYDFPAFEYQKQPDFVLDDINKTLGIDAVFAYDAGYFYQQDDLLNLTYHHDFSGFKPEGGFSLTDITAYSADGTVLPLQLSKVGSYSYPEQDGFHQSVQQNLLIGWNAPNDLLAQVAEFRATAHYHDAKLVKLNLTPDPNKTVSLQYEDLQLELSPITDKPFSYLLKSRGGADKTWLYRRYDGAEGAMVHYLPPPATGPDWLTPAEQNMLALTSSAQYETITLFTFAAAPSTLTLYVNTATDSGELTKNIRFMPTLDYAQNMAYPPAQQQLLYSDDMYASYDNQPQLSTTVDPALLEPQIVAKYGVSMLLTSEQAAVCTLSVVDAPKVNGHTLQWTNTSASNNTGFGAGLDKFVLYQLSSADGIRRNFYDINVSSTLACTGTPQWQALAYHPEQSWLIDVSQLPDLDTTQTVAEFMRRYRFLNAQNLPLAPAMQGDSTDFYQRPLQQVLREQRWFVLAGRAAQIEQLSISGEPVNKQWVNTFPALP</sequence>
<feature type="signal peptide" evidence="1">
    <location>
        <begin position="1"/>
        <end position="33"/>
    </location>
</feature>
<dbReference type="EMBL" id="CP000563">
    <property type="protein sequence ID" value="ABN61903.1"/>
    <property type="molecule type" value="Genomic_DNA"/>
</dbReference>
<evidence type="ECO:0008006" key="4">
    <source>
        <dbReference type="Google" id="ProtNLM"/>
    </source>
</evidence>
<dbReference type="STRING" id="325240.Sbal_2410"/>